<dbReference type="GO" id="GO:0042254">
    <property type="term" value="P:ribosome biogenesis"/>
    <property type="evidence" value="ECO:0007669"/>
    <property type="project" value="UniProtKB-KW"/>
</dbReference>
<comment type="function">
    <text evidence="8 10">GTPase that plays an essential role in the late steps of ribosome biogenesis.</text>
</comment>
<dbReference type="InterPro" id="IPR006073">
    <property type="entry name" value="GTP-bd"/>
</dbReference>
<organism evidence="12 13">
    <name type="scientific">Petrotoga olearia DSM 13574</name>
    <dbReference type="NCBI Taxonomy" id="1122955"/>
    <lineage>
        <taxon>Bacteria</taxon>
        <taxon>Thermotogati</taxon>
        <taxon>Thermotogota</taxon>
        <taxon>Thermotogae</taxon>
        <taxon>Petrotogales</taxon>
        <taxon>Petrotogaceae</taxon>
        <taxon>Petrotoga</taxon>
    </lineage>
</organism>
<dbReference type="NCBIfam" id="TIGR00231">
    <property type="entry name" value="small_GTP"/>
    <property type="match status" value="2"/>
</dbReference>
<dbReference type="SUPFAM" id="SSF52540">
    <property type="entry name" value="P-loop containing nucleoside triphosphate hydrolases"/>
    <property type="match status" value="2"/>
</dbReference>
<dbReference type="InterPro" id="IPR016484">
    <property type="entry name" value="GTPase_Der"/>
</dbReference>
<sequence length="460" mass="52274">MEKPTVLIIGKPNVGKSTLFNRMIGERKSIVHDMPGVTRDNIFSTIQWDDISFTLVDTCGVFEQPEDNIEERQKKIIFDSLKDVSLVIFVTDGKNGLTSEDYHIADYLRKSNSKVILVVNKAENFEKYELETKPEIYSLGFGEGIPVSAEHNRNIHSLMDAIVNSLKTSGFDSEESVDNESENKEIKVSIIGRPNVGKSSLFNSIVGSDRAIVSEIPGTTRDAVDHLVKIGDKSFRFIDTAGMRKKSTVHYGSIEMFSISRTIKAIEKSDVVILVVDPTEGITHQDKSIIGVAEKRGKGTIIAFNKWDLVKNNQKRKEEFFKYFEKELYFVNYSPVVFTSVPRRWGIQELITAIEDVEKSRNKKIPTSALNGALEKYTLVTPPPIKKGKRIKFYYATQVGTKPPVFVFYSNLPYDIPKYYQQGLRNMIRHYIDPFVGSPIFLKFEARKSQEKTNVKQKIL</sequence>
<evidence type="ECO:0000256" key="3">
    <source>
        <dbReference type="ARBA" id="ARBA00022517"/>
    </source>
</evidence>
<evidence type="ECO:0000256" key="2">
    <source>
        <dbReference type="ARBA" id="ARBA00020953"/>
    </source>
</evidence>
<dbReference type="FunFam" id="3.40.50.300:FF:000040">
    <property type="entry name" value="GTPase Der"/>
    <property type="match status" value="1"/>
</dbReference>
<evidence type="ECO:0000256" key="5">
    <source>
        <dbReference type="ARBA" id="ARBA00022741"/>
    </source>
</evidence>
<reference evidence="12 13" key="1">
    <citation type="submission" date="2013-12" db="EMBL/GenBank/DDBJ databases">
        <title>Comparative genomics of Petrotoga isolates.</title>
        <authorList>
            <person name="Nesbo C.L."/>
            <person name="Charchuk R."/>
            <person name="Chow K."/>
        </authorList>
    </citation>
    <scope>NUCLEOTIDE SEQUENCE [LARGE SCALE GENOMIC DNA]</scope>
    <source>
        <strain evidence="12 13">DSM 13574</strain>
    </source>
</reference>
<evidence type="ECO:0000313" key="13">
    <source>
        <dbReference type="Proteomes" id="UP000236434"/>
    </source>
</evidence>
<dbReference type="EMBL" id="AZRL01000016">
    <property type="protein sequence ID" value="PNR96113.1"/>
    <property type="molecule type" value="Genomic_DNA"/>
</dbReference>
<dbReference type="InterPro" id="IPR015946">
    <property type="entry name" value="KH_dom-like_a/b"/>
</dbReference>
<comment type="subunit">
    <text evidence="8">Associates with the 50S ribosomal subunit.</text>
</comment>
<protein>
    <recommendedName>
        <fullName evidence="2 8">GTPase Der</fullName>
    </recommendedName>
    <alternativeName>
        <fullName evidence="7 8">GTP-binding protein EngA</fullName>
    </alternativeName>
</protein>
<dbReference type="Gene3D" id="3.40.50.300">
    <property type="entry name" value="P-loop containing nucleotide triphosphate hydrolases"/>
    <property type="match status" value="2"/>
</dbReference>
<name>A0A2K1P006_9BACT</name>
<feature type="domain" description="EngA-type G" evidence="11">
    <location>
        <begin position="186"/>
        <end position="362"/>
    </location>
</feature>
<dbReference type="InterPro" id="IPR005225">
    <property type="entry name" value="Small_GTP-bd"/>
</dbReference>
<evidence type="ECO:0000259" key="11">
    <source>
        <dbReference type="PROSITE" id="PS51712"/>
    </source>
</evidence>
<dbReference type="HAMAP" id="MF_00195">
    <property type="entry name" value="GTPase_Der"/>
    <property type="match status" value="1"/>
</dbReference>
<dbReference type="AlphaFoldDB" id="A0A2K1P006"/>
<dbReference type="Proteomes" id="UP000236434">
    <property type="component" value="Unassembled WGS sequence"/>
</dbReference>
<dbReference type="Pfam" id="PF14714">
    <property type="entry name" value="KH_dom-like"/>
    <property type="match status" value="1"/>
</dbReference>
<dbReference type="PIRSF" id="PIRSF006485">
    <property type="entry name" value="GTP-binding_EngA"/>
    <property type="match status" value="1"/>
</dbReference>
<accession>A0A2K1P006</accession>
<feature type="binding site" evidence="8">
    <location>
        <begin position="192"/>
        <end position="199"/>
    </location>
    <ligand>
        <name>GTP</name>
        <dbReference type="ChEBI" id="CHEBI:37565"/>
        <label>2</label>
    </ligand>
</feature>
<dbReference type="PANTHER" id="PTHR43834:SF6">
    <property type="entry name" value="GTPASE DER"/>
    <property type="match status" value="1"/>
</dbReference>
<dbReference type="InterPro" id="IPR027417">
    <property type="entry name" value="P-loop_NTPase"/>
</dbReference>
<dbReference type="NCBIfam" id="TIGR03594">
    <property type="entry name" value="GTPase_EngA"/>
    <property type="match status" value="1"/>
</dbReference>
<evidence type="ECO:0000256" key="10">
    <source>
        <dbReference type="RuleBase" id="RU004481"/>
    </source>
</evidence>
<dbReference type="OrthoDB" id="9805918at2"/>
<evidence type="ECO:0000256" key="6">
    <source>
        <dbReference type="ARBA" id="ARBA00023134"/>
    </source>
</evidence>
<dbReference type="Pfam" id="PF01926">
    <property type="entry name" value="MMR_HSR1"/>
    <property type="match status" value="2"/>
</dbReference>
<dbReference type="InterPro" id="IPR031166">
    <property type="entry name" value="G_ENGA"/>
</dbReference>
<keyword evidence="4 10" id="KW-0677">Repeat</keyword>
<dbReference type="CDD" id="cd01894">
    <property type="entry name" value="EngA1"/>
    <property type="match status" value="1"/>
</dbReference>
<feature type="binding site" evidence="8">
    <location>
        <begin position="57"/>
        <end position="61"/>
    </location>
    <ligand>
        <name>GTP</name>
        <dbReference type="ChEBI" id="CHEBI:37565"/>
        <label>1</label>
    </ligand>
</feature>
<keyword evidence="5 8" id="KW-0547">Nucleotide-binding</keyword>
<dbReference type="InterPro" id="IPR032859">
    <property type="entry name" value="KH_dom-like"/>
</dbReference>
<feature type="domain" description="EngA-type G" evidence="11">
    <location>
        <begin position="4"/>
        <end position="170"/>
    </location>
</feature>
<evidence type="ECO:0000256" key="1">
    <source>
        <dbReference type="ARBA" id="ARBA00008279"/>
    </source>
</evidence>
<dbReference type="PANTHER" id="PTHR43834">
    <property type="entry name" value="GTPASE DER"/>
    <property type="match status" value="1"/>
</dbReference>
<evidence type="ECO:0000256" key="8">
    <source>
        <dbReference type="HAMAP-Rule" id="MF_00195"/>
    </source>
</evidence>
<dbReference type="PRINTS" id="PR00326">
    <property type="entry name" value="GTP1OBG"/>
</dbReference>
<feature type="binding site" evidence="8">
    <location>
        <begin position="10"/>
        <end position="17"/>
    </location>
    <ligand>
        <name>GTP</name>
        <dbReference type="ChEBI" id="CHEBI:37565"/>
        <label>1</label>
    </ligand>
</feature>
<dbReference type="Gene3D" id="3.30.300.20">
    <property type="match status" value="1"/>
</dbReference>
<proteinExistence type="inferred from homology"/>
<evidence type="ECO:0000256" key="7">
    <source>
        <dbReference type="ARBA" id="ARBA00032345"/>
    </source>
</evidence>
<dbReference type="GO" id="GO:0005525">
    <property type="term" value="F:GTP binding"/>
    <property type="evidence" value="ECO:0007669"/>
    <property type="project" value="UniProtKB-UniRule"/>
</dbReference>
<evidence type="ECO:0000256" key="9">
    <source>
        <dbReference type="PROSITE-ProRule" id="PRU01049"/>
    </source>
</evidence>
<gene>
    <name evidence="8" type="primary">der</name>
    <name evidence="12" type="ORF">X929_06430</name>
</gene>
<dbReference type="PROSITE" id="PS51712">
    <property type="entry name" value="G_ENGA"/>
    <property type="match status" value="2"/>
</dbReference>
<keyword evidence="6 8" id="KW-0342">GTP-binding</keyword>
<comment type="caution">
    <text evidence="12">The sequence shown here is derived from an EMBL/GenBank/DDBJ whole genome shotgun (WGS) entry which is preliminary data.</text>
</comment>
<dbReference type="GO" id="GO:0043022">
    <property type="term" value="F:ribosome binding"/>
    <property type="evidence" value="ECO:0007669"/>
    <property type="project" value="TreeGrafter"/>
</dbReference>
<feature type="binding site" evidence="8">
    <location>
        <begin position="305"/>
        <end position="308"/>
    </location>
    <ligand>
        <name>GTP</name>
        <dbReference type="ChEBI" id="CHEBI:37565"/>
        <label>2</label>
    </ligand>
</feature>
<feature type="binding site" evidence="8">
    <location>
        <begin position="120"/>
        <end position="123"/>
    </location>
    <ligand>
        <name>GTP</name>
        <dbReference type="ChEBI" id="CHEBI:37565"/>
        <label>1</label>
    </ligand>
</feature>
<evidence type="ECO:0000256" key="4">
    <source>
        <dbReference type="ARBA" id="ARBA00022737"/>
    </source>
</evidence>
<keyword evidence="3 8" id="KW-0690">Ribosome biogenesis</keyword>
<evidence type="ECO:0000313" key="12">
    <source>
        <dbReference type="EMBL" id="PNR96113.1"/>
    </source>
</evidence>
<dbReference type="CDD" id="cd01895">
    <property type="entry name" value="EngA2"/>
    <property type="match status" value="1"/>
</dbReference>
<comment type="similarity">
    <text evidence="1 8 9 10">Belongs to the TRAFAC class TrmE-Era-EngA-EngB-Septin-like GTPase superfamily. EngA (Der) GTPase family.</text>
</comment>
<dbReference type="RefSeq" id="WP_103067177.1">
    <property type="nucleotide sequence ID" value="NZ_AZRL01000016.1"/>
</dbReference>
<feature type="binding site" evidence="8">
    <location>
        <begin position="239"/>
        <end position="243"/>
    </location>
    <ligand>
        <name>GTP</name>
        <dbReference type="ChEBI" id="CHEBI:37565"/>
        <label>2</label>
    </ligand>
</feature>